<evidence type="ECO:0000256" key="10">
    <source>
        <dbReference type="SAM" id="MobiDB-lite"/>
    </source>
</evidence>
<sequence>MFIVANQSNPWRRKAYNYELPVVLCGCPQLAVFTSLASSALYHPVTATVYTKRFMILMEDRVASTVDTEDGTDSASKKSSIPVMANNNHTSHVQNNAGLHTSDFKTSNNHQNPYNRPNQFPSEISHITHGYLSLQKLIARLAQKTHSDLLGTIKDLAQLPLPTSKLSSNGSTVTMADDNSVENLTKKLRVLKFATDAHEAWTKALVITGWSRKADDVSKIIDLKVHLDQKQNEYVAAIEQMAHDKKGYIHARLPNPDIKTALEVLVTGKVSWMPEFGYITPPPLTSQEILRTLEQLNTLLAIRLNLDEYNTVPYHFKNFHIRSGRVTFTVAGEFELDLTIAEEAPQAQYWFLDLRFKFSPSLKVIDNSLRYFLESRINSILLQDGLNGCYNFLHDLTLTYKIGEFRRQAIYLARYRWVHSAKVEALNRSTCIQYWIDRFHRAPKTIKAPKSWLILGVHSGKSKNGRPNLKATRKLGIRWFRDNKEQKDVEISIDDVNISAEALLTAVVSKHIAYILTSIYQNLKAKPLYAKCDLSLCLSISNSDSAKSNLKVQLTTENYLTIKIEPISGLFVFEPPTRKFLDYQRRLNTLVIDPAARAHEHIELLRYSLLFDNLLGHGWTTGWKNIRNPGVNILEMKRVFTDAAQVLWFRRSGWPENWYLTISMNMAGENWRLVQTTMTIDPTNPNGMMIISTQIKMPIKVVSPVTNYSFMITCSIFSAALISYYENLKTLWSQRIVYTLTPSIKSGPLKLPHIYIKSSEILTSQNVSSSTGNPWAKDAVRLSYHGLESAQPVSKVIGNHTENSTKNSKHVVITKDTAVMVAEIRIMKPIPRPLLISRKLFGKNTAFHSNLGSFAFRLRSYVGESVISSLVQSLDSLELLVECIQVLERHEGALKCESISLERIDLAYRNGPCVESITSLSSNELVYKAAIVLNPKGKKLDLQFRTRNPHIRVADHLNNLLNSSQGLHSIATILPLTIQILCEIENIEDTWAASMRDHGTVIINARAVDWYVIRYKITKYSTMPHASRVTRTFLFDTRLCQRQGEAWWHIRRRGAYVSDDFNPVKKDDLDQLLIPLWQKSGNSWQGMRSSAVAKCEGIAELLQNLDQIIQSFAKNGATWSHGKPQKAQTASMISFPPNRPLAPLVSTSIMMTTAPTATMRAGSQLKQIKPQQNKNLSTQNTNASHGVVQTRNNLIKREIVEID</sequence>
<comment type="subcellular location">
    <subcellularLocation>
        <location evidence="1 9">Nucleus</location>
    </subcellularLocation>
</comment>
<proteinExistence type="inferred from homology"/>
<keyword evidence="13" id="KW-1185">Reference proteome</keyword>
<dbReference type="HOGENOM" id="CLU_003573_1_0_1"/>
<feature type="region of interest" description="Disordered" evidence="10">
    <location>
        <begin position="95"/>
        <end position="118"/>
    </location>
</feature>
<accession>N1J7X6</accession>
<dbReference type="STRING" id="546991.N1J7X6"/>
<evidence type="ECO:0000313" key="13">
    <source>
        <dbReference type="Proteomes" id="UP000015441"/>
    </source>
</evidence>
<keyword evidence="5 9" id="KW-0010">Activator</keyword>
<keyword evidence="6 9" id="KW-0804">Transcription</keyword>
<organism evidence="12 13">
    <name type="scientific">Blumeria graminis f. sp. hordei (strain DH14)</name>
    <name type="common">Barley powdery mildew</name>
    <name type="synonym">Oidium monilioides f. sp. hordei</name>
    <dbReference type="NCBI Taxonomy" id="546991"/>
    <lineage>
        <taxon>Eukaryota</taxon>
        <taxon>Fungi</taxon>
        <taxon>Dikarya</taxon>
        <taxon>Ascomycota</taxon>
        <taxon>Pezizomycotina</taxon>
        <taxon>Leotiomycetes</taxon>
        <taxon>Erysiphales</taxon>
        <taxon>Erysiphaceae</taxon>
        <taxon>Blumeria</taxon>
        <taxon>Blumeria hordei</taxon>
    </lineage>
</organism>
<evidence type="ECO:0000259" key="11">
    <source>
        <dbReference type="Pfam" id="PF08638"/>
    </source>
</evidence>
<keyword evidence="7 9" id="KW-0539">Nucleus</keyword>
<reference evidence="12 13" key="1">
    <citation type="journal article" date="2010" name="Science">
        <title>Genome expansion and gene loss in powdery mildew fungi reveal tradeoffs in extreme parasitism.</title>
        <authorList>
            <person name="Spanu P.D."/>
            <person name="Abbott J.C."/>
            <person name="Amselem J."/>
            <person name="Burgis T.A."/>
            <person name="Soanes D.M."/>
            <person name="Stueber K."/>
            <person name="Ver Loren van Themaat E."/>
            <person name="Brown J.K.M."/>
            <person name="Butcher S.A."/>
            <person name="Gurr S.J."/>
            <person name="Lebrun M.-H."/>
            <person name="Ridout C.J."/>
            <person name="Schulze-Lefert P."/>
            <person name="Talbot N.J."/>
            <person name="Ahmadinejad N."/>
            <person name="Ametz C."/>
            <person name="Barton G.R."/>
            <person name="Benjdia M."/>
            <person name="Bidzinski P."/>
            <person name="Bindschedler L.V."/>
            <person name="Both M."/>
            <person name="Brewer M.T."/>
            <person name="Cadle-Davidson L."/>
            <person name="Cadle-Davidson M.M."/>
            <person name="Collemare J."/>
            <person name="Cramer R."/>
            <person name="Frenkel O."/>
            <person name="Godfrey D."/>
            <person name="Harriman J."/>
            <person name="Hoede C."/>
            <person name="King B.C."/>
            <person name="Klages S."/>
            <person name="Kleemann J."/>
            <person name="Knoll D."/>
            <person name="Koti P.S."/>
            <person name="Kreplak J."/>
            <person name="Lopez-Ruiz F.J."/>
            <person name="Lu X."/>
            <person name="Maekawa T."/>
            <person name="Mahanil S."/>
            <person name="Micali C."/>
            <person name="Milgroom M.G."/>
            <person name="Montana G."/>
            <person name="Noir S."/>
            <person name="O'Connell R.J."/>
            <person name="Oberhaensli S."/>
            <person name="Parlange F."/>
            <person name="Pedersen C."/>
            <person name="Quesneville H."/>
            <person name="Reinhardt R."/>
            <person name="Rott M."/>
            <person name="Sacristan S."/>
            <person name="Schmidt S.M."/>
            <person name="Schoen M."/>
            <person name="Skamnioti P."/>
            <person name="Sommer H."/>
            <person name="Stephens A."/>
            <person name="Takahara H."/>
            <person name="Thordal-Christensen H."/>
            <person name="Vigouroux M."/>
            <person name="Wessling R."/>
            <person name="Wicker T."/>
            <person name="Panstruga R."/>
        </authorList>
    </citation>
    <scope>NUCLEOTIDE SEQUENCE [LARGE SCALE GENOMIC DNA]</scope>
    <source>
        <strain evidence="12">DH14</strain>
    </source>
</reference>
<evidence type="ECO:0000256" key="8">
    <source>
        <dbReference type="ARBA" id="ARBA00032007"/>
    </source>
</evidence>
<dbReference type="InterPro" id="IPR013947">
    <property type="entry name" value="Mediator_Med14"/>
</dbReference>
<dbReference type="InterPro" id="IPR055122">
    <property type="entry name" value="Med14_N"/>
</dbReference>
<dbReference type="InParanoid" id="N1J7X6"/>
<dbReference type="EMBL" id="CAUH01002181">
    <property type="protein sequence ID" value="CCU76111.1"/>
    <property type="molecule type" value="Genomic_DNA"/>
</dbReference>
<dbReference type="PANTHER" id="PTHR12809">
    <property type="entry name" value="MEDIATOR COMPLEX SUBUNIT"/>
    <property type="match status" value="1"/>
</dbReference>
<evidence type="ECO:0000256" key="9">
    <source>
        <dbReference type="RuleBase" id="RU365082"/>
    </source>
</evidence>
<dbReference type="PANTHER" id="PTHR12809:SF2">
    <property type="entry name" value="MEDIATOR OF RNA POLYMERASE II TRANSCRIPTION SUBUNIT 14"/>
    <property type="match status" value="1"/>
</dbReference>
<dbReference type="eggNOG" id="KOG1875">
    <property type="taxonomic scope" value="Eukaryota"/>
</dbReference>
<dbReference type="AlphaFoldDB" id="N1J7X6"/>
<gene>
    <name evidence="12" type="ORF">BGHDH14_bgh02021</name>
</gene>
<name>N1J7X6_BLUG1</name>
<evidence type="ECO:0000256" key="7">
    <source>
        <dbReference type="ARBA" id="ARBA00023242"/>
    </source>
</evidence>
<evidence type="ECO:0000256" key="5">
    <source>
        <dbReference type="ARBA" id="ARBA00023159"/>
    </source>
</evidence>
<dbReference type="GO" id="GO:0070847">
    <property type="term" value="C:core mediator complex"/>
    <property type="evidence" value="ECO:0007669"/>
    <property type="project" value="TreeGrafter"/>
</dbReference>
<comment type="subunit">
    <text evidence="9">Component of the Mediator complex.</text>
</comment>
<evidence type="ECO:0000256" key="2">
    <source>
        <dbReference type="ARBA" id="ARBA00007813"/>
    </source>
</evidence>
<evidence type="ECO:0000256" key="6">
    <source>
        <dbReference type="ARBA" id="ARBA00023163"/>
    </source>
</evidence>
<comment type="function">
    <text evidence="9">Component of the Mediator complex, a coactivator involved in the regulated transcription of nearly all RNA polymerase II-dependent genes. Mediator functions as a bridge to convey information from gene-specific regulatory proteins to the basal RNA polymerase II transcription machinery. Mediator is recruited to promoters by direct interactions with regulatory proteins and serves as a scaffold for the assembly of a functional preinitiation complex with RNA polymerase II and the general transcription factors.</text>
</comment>
<keyword evidence="4 9" id="KW-0805">Transcription regulation</keyword>
<evidence type="ECO:0000256" key="1">
    <source>
        <dbReference type="ARBA" id="ARBA00004123"/>
    </source>
</evidence>
<dbReference type="Pfam" id="PF08638">
    <property type="entry name" value="Med14"/>
    <property type="match status" value="1"/>
</dbReference>
<protein>
    <recommendedName>
        <fullName evidence="3 9">Mediator of RNA polymerase II transcription subunit 14</fullName>
    </recommendedName>
    <alternativeName>
        <fullName evidence="8 9">Mediator complex subunit 14</fullName>
    </alternativeName>
</protein>
<dbReference type="GO" id="GO:0006357">
    <property type="term" value="P:regulation of transcription by RNA polymerase II"/>
    <property type="evidence" value="ECO:0007669"/>
    <property type="project" value="InterPro"/>
</dbReference>
<feature type="domain" description="Mediator complex subunit MED14 N-terminal" evidence="11">
    <location>
        <begin position="132"/>
        <end position="341"/>
    </location>
</feature>
<evidence type="ECO:0000256" key="4">
    <source>
        <dbReference type="ARBA" id="ARBA00023015"/>
    </source>
</evidence>
<dbReference type="GO" id="GO:0003712">
    <property type="term" value="F:transcription coregulator activity"/>
    <property type="evidence" value="ECO:0007669"/>
    <property type="project" value="UniProtKB-UniRule"/>
</dbReference>
<evidence type="ECO:0000256" key="3">
    <source>
        <dbReference type="ARBA" id="ARBA00019619"/>
    </source>
</evidence>
<comment type="caution">
    <text evidence="12">The sequence shown here is derived from an EMBL/GenBank/DDBJ whole genome shotgun (WGS) entry which is preliminary data.</text>
</comment>
<evidence type="ECO:0000313" key="12">
    <source>
        <dbReference type="EMBL" id="CCU76111.1"/>
    </source>
</evidence>
<dbReference type="GO" id="GO:0016592">
    <property type="term" value="C:mediator complex"/>
    <property type="evidence" value="ECO:0007669"/>
    <property type="project" value="UniProtKB-UniRule"/>
</dbReference>
<dbReference type="Pfam" id="PF26204">
    <property type="entry name" value="Med14_fung"/>
    <property type="match status" value="1"/>
</dbReference>
<comment type="similarity">
    <text evidence="2 9">Belongs to the Mediator complex subunit 14 family.</text>
</comment>
<dbReference type="Proteomes" id="UP000015441">
    <property type="component" value="Unassembled WGS sequence"/>
</dbReference>
<dbReference type="OrthoDB" id="205099at2759"/>